<name>A0A7C0U6X1_9BACT</name>
<dbReference type="Gene3D" id="3.30.70.1430">
    <property type="entry name" value="Multidrug efflux transporter AcrB pore domain"/>
    <property type="match status" value="1"/>
</dbReference>
<dbReference type="SUPFAM" id="SSF82866">
    <property type="entry name" value="Multidrug efflux transporter AcrB transmembrane domain"/>
    <property type="match status" value="1"/>
</dbReference>
<reference evidence="2" key="1">
    <citation type="journal article" date="2020" name="mSystems">
        <title>Genome- and Community-Level Interaction Insights into Carbon Utilization and Element Cycling Functions of Hydrothermarchaeota in Hydrothermal Sediment.</title>
        <authorList>
            <person name="Zhou Z."/>
            <person name="Liu Y."/>
            <person name="Xu W."/>
            <person name="Pan J."/>
            <person name="Luo Z.H."/>
            <person name="Li M."/>
        </authorList>
    </citation>
    <scope>NUCLEOTIDE SEQUENCE [LARGE SCALE GENOMIC DNA]</scope>
    <source>
        <strain evidence="2">HyVt-115</strain>
    </source>
</reference>
<dbReference type="InterPro" id="IPR001036">
    <property type="entry name" value="Acrflvin-R"/>
</dbReference>
<organism evidence="2">
    <name type="scientific">Thermosulfidibacter takaii</name>
    <dbReference type="NCBI Taxonomy" id="412593"/>
    <lineage>
        <taxon>Bacteria</taxon>
        <taxon>Pseudomonadati</taxon>
        <taxon>Thermosulfidibacterota</taxon>
        <taxon>Thermosulfidibacteria</taxon>
        <taxon>Thermosulfidibacterales</taxon>
        <taxon>Thermosulfidibacteraceae</taxon>
    </lineage>
</organism>
<keyword evidence="1" id="KW-1133">Transmembrane helix</keyword>
<dbReference type="InterPro" id="IPR027463">
    <property type="entry name" value="AcrB_DN_DC_subdom"/>
</dbReference>
<accession>A0A7C0U6X1</accession>
<feature type="transmembrane region" description="Helical" evidence="1">
    <location>
        <begin position="504"/>
        <end position="524"/>
    </location>
</feature>
<feature type="transmembrane region" description="Helical" evidence="1">
    <location>
        <begin position="431"/>
        <end position="449"/>
    </location>
</feature>
<dbReference type="PANTHER" id="PTHR32063">
    <property type="match status" value="1"/>
</dbReference>
<evidence type="ECO:0000256" key="1">
    <source>
        <dbReference type="SAM" id="Phobius"/>
    </source>
</evidence>
<comment type="caution">
    <text evidence="2">The sequence shown here is derived from an EMBL/GenBank/DDBJ whole genome shotgun (WGS) entry which is preliminary data.</text>
</comment>
<sequence length="580" mass="64089">LYRQFAVTICVSVIISAICALTLSPALCATLFTSEIHLHQKGPFALFNKFLSLSRRGYVAAAGWLLRKLIILGVMFLLVVGSSFLLFRSIPRSFLPLEDQGYFFIDFQLPEGASQARTMEVLKKIGAEMKKMEGIEDVITVSGYSIFSGIAPNVGFGLANLKDWDQRKRPDLHLRALVRKTQIKLMALPYVNAFAFSPPAILGLGTTGGFDFRLEAREGQSPRELAAAARALVVAANKDPRLTRVFTTFRADTPQFYVNLDRTKAEYFGVPVSRVFSTLQAYLGSAYVNDFNLFQRTYQVKVQAQAPFRNDLSDIRHLYVRNNQGKMVLLSSVASISTVLGPKVVHRYNQFPSVQINGQAAPGHSSGEAMAIMEKLAARVLPSGFGYEWSSSSFQQKKSRGQVQVLFILALVFAYLFLVGQYESWILPLPIILYIPVAALGALLGLWVTGLSFSIYAQIGLVMLVGLASKNAILMVEFSRDRHREGLSIEEAALEGARTRFRPVLMTAFTFILGVAPLVIATGAGAMSRRHIGTTVFSGMLVATTLGILLVPGLYYVLQSLGERKWTIPRTKRKRDNEGD</sequence>
<feature type="transmembrane region" description="Helical" evidence="1">
    <location>
        <begin position="65"/>
        <end position="87"/>
    </location>
</feature>
<dbReference type="Gene3D" id="3.30.2090.10">
    <property type="entry name" value="Multidrug efflux transporter AcrB TolC docking domain, DN and DC subdomains"/>
    <property type="match status" value="1"/>
</dbReference>
<dbReference type="PANTHER" id="PTHR32063:SF76">
    <property type="entry name" value="EFFLUX PUMP MEMBRANE TRANSPORTER"/>
    <property type="match status" value="1"/>
</dbReference>
<feature type="non-terminal residue" evidence="2">
    <location>
        <position position="1"/>
    </location>
</feature>
<feature type="transmembrane region" description="Helical" evidence="1">
    <location>
        <begin position="455"/>
        <end position="476"/>
    </location>
</feature>
<dbReference type="SUPFAM" id="SSF82714">
    <property type="entry name" value="Multidrug efflux transporter AcrB TolC docking domain, DN and DC subdomains"/>
    <property type="match status" value="1"/>
</dbReference>
<proteinExistence type="predicted"/>
<keyword evidence="1" id="KW-0812">Transmembrane</keyword>
<feature type="transmembrane region" description="Helical" evidence="1">
    <location>
        <begin position="6"/>
        <end position="32"/>
    </location>
</feature>
<evidence type="ECO:0000313" key="2">
    <source>
        <dbReference type="EMBL" id="HDD53223.1"/>
    </source>
</evidence>
<keyword evidence="1" id="KW-0472">Membrane</keyword>
<dbReference type="Gene3D" id="1.20.1640.10">
    <property type="entry name" value="Multidrug efflux transporter AcrB transmembrane domain"/>
    <property type="match status" value="2"/>
</dbReference>
<protein>
    <submittedName>
        <fullName evidence="2">Hydrophobe/amphiphile efflux-1 family RND transporter</fullName>
    </submittedName>
</protein>
<dbReference type="EMBL" id="DQWS01000153">
    <property type="protein sequence ID" value="HDD53223.1"/>
    <property type="molecule type" value="Genomic_DNA"/>
</dbReference>
<dbReference type="Gene3D" id="3.30.70.1440">
    <property type="entry name" value="Multidrug efflux transporter AcrB pore domain"/>
    <property type="match status" value="1"/>
</dbReference>
<dbReference type="GO" id="GO:0042910">
    <property type="term" value="F:xenobiotic transmembrane transporter activity"/>
    <property type="evidence" value="ECO:0007669"/>
    <property type="project" value="TreeGrafter"/>
</dbReference>
<dbReference type="GO" id="GO:0005886">
    <property type="term" value="C:plasma membrane"/>
    <property type="evidence" value="ECO:0007669"/>
    <property type="project" value="TreeGrafter"/>
</dbReference>
<dbReference type="Proteomes" id="UP000885690">
    <property type="component" value="Unassembled WGS sequence"/>
</dbReference>
<gene>
    <name evidence="2" type="ORF">ENF32_04055</name>
</gene>
<feature type="transmembrane region" description="Helical" evidence="1">
    <location>
        <begin position="401"/>
        <end position="419"/>
    </location>
</feature>
<dbReference type="Pfam" id="PF00873">
    <property type="entry name" value="ACR_tran"/>
    <property type="match status" value="1"/>
</dbReference>
<feature type="transmembrane region" description="Helical" evidence="1">
    <location>
        <begin position="536"/>
        <end position="558"/>
    </location>
</feature>
<dbReference type="SUPFAM" id="SSF82693">
    <property type="entry name" value="Multidrug efflux transporter AcrB pore domain, PN1, PN2, PC1 and PC2 subdomains"/>
    <property type="match status" value="1"/>
</dbReference>
<dbReference type="AlphaFoldDB" id="A0A7C0U6X1"/>
<dbReference type="PRINTS" id="PR00702">
    <property type="entry name" value="ACRIFLAVINRP"/>
</dbReference>